<comment type="subcellular location">
    <subcellularLocation>
        <location evidence="2">Cytoplasm</location>
    </subcellularLocation>
    <subcellularLocation>
        <location evidence="1">Nucleus</location>
    </subcellularLocation>
</comment>
<dbReference type="EMBL" id="SRPY01000116">
    <property type="protein sequence ID" value="KAG5928447.1"/>
    <property type="molecule type" value="Genomic_DNA"/>
</dbReference>
<dbReference type="PANTHER" id="PTHR20531">
    <property type="entry name" value="N-ALPHA-ACETYLTRANSFERASE 40"/>
    <property type="match status" value="1"/>
</dbReference>
<feature type="region of interest" description="Disordered" evidence="12">
    <location>
        <begin position="1"/>
        <end position="23"/>
    </location>
</feature>
<keyword evidence="9" id="KW-0012">Acyltransferase</keyword>
<dbReference type="Proteomes" id="UP000811619">
    <property type="component" value="Unassembled WGS sequence"/>
</dbReference>
<dbReference type="GO" id="GO:0005634">
    <property type="term" value="C:nucleus"/>
    <property type="evidence" value="ECO:0007669"/>
    <property type="project" value="UniProtKB-SubCell"/>
</dbReference>
<dbReference type="CDD" id="cd04301">
    <property type="entry name" value="NAT_SF"/>
    <property type="match status" value="1"/>
</dbReference>
<sequence length="254" mass="28565">MAGVGHAALAARTTPRQETDPIDEANAKSDAAFLVEYFPSFPPEWTHPTTKVSYALRLVQAGKLSEAQVKACFEIVRETSRDDYRNSSVGWHPRAKQNEMREPEMRYILVLRQERVCGFMSFMPSHDSGQAVLFCYEIHLRAELKGSGLGKQLMRLFLEAGDRMDGVSKVMLQCFVSNTHARMFYERVGFEVDDSSPRERKLRDGRVVLPSYLVLSQRTGGRAGERKRREGEEGGEGGEGGERREAGEAGEENE</sequence>
<keyword evidence="15" id="KW-1185">Reference proteome</keyword>
<evidence type="ECO:0000256" key="6">
    <source>
        <dbReference type="ARBA" id="ARBA00022490"/>
    </source>
</evidence>
<comment type="catalytic activity">
    <reaction evidence="11">
        <text>N-terminal L-seryl-[histone H4] + acetyl-CoA = N-terminal N(alpha)-acetyl-L-seryl-[histone H4] + CoA + H(+)</text>
        <dbReference type="Rhea" id="RHEA:50596"/>
        <dbReference type="Rhea" id="RHEA-COMP:12740"/>
        <dbReference type="Rhea" id="RHEA-COMP:12743"/>
        <dbReference type="ChEBI" id="CHEBI:15378"/>
        <dbReference type="ChEBI" id="CHEBI:57287"/>
        <dbReference type="ChEBI" id="CHEBI:57288"/>
        <dbReference type="ChEBI" id="CHEBI:64738"/>
        <dbReference type="ChEBI" id="CHEBI:83690"/>
        <dbReference type="EC" id="2.3.1.257"/>
    </reaction>
</comment>
<reference evidence="14" key="1">
    <citation type="journal article" date="2020" name="bioRxiv">
        <title>Whole genome comparisons of ergot fungi reveals the divergence and evolution of species within the genus Claviceps are the result of varying mechanisms driving genome evolution and host range expansion.</title>
        <authorList>
            <person name="Wyka S.A."/>
            <person name="Mondo S.J."/>
            <person name="Liu M."/>
            <person name="Dettman J."/>
            <person name="Nalam V."/>
            <person name="Broders K.D."/>
        </authorList>
    </citation>
    <scope>NUCLEOTIDE SEQUENCE</scope>
    <source>
        <strain evidence="14">CCC 489</strain>
    </source>
</reference>
<dbReference type="PROSITE" id="PS51186">
    <property type="entry name" value="GNAT"/>
    <property type="match status" value="1"/>
</dbReference>
<comment type="caution">
    <text evidence="14">The sequence shown here is derived from an EMBL/GenBank/DDBJ whole genome shotgun (WGS) entry which is preliminary data.</text>
</comment>
<evidence type="ECO:0000313" key="14">
    <source>
        <dbReference type="EMBL" id="KAG5928447.1"/>
    </source>
</evidence>
<dbReference type="GO" id="GO:0043998">
    <property type="term" value="F:histone H2A acetyltransferase activity"/>
    <property type="evidence" value="ECO:0007669"/>
    <property type="project" value="InterPro"/>
</dbReference>
<evidence type="ECO:0000256" key="1">
    <source>
        <dbReference type="ARBA" id="ARBA00004123"/>
    </source>
</evidence>
<dbReference type="OrthoDB" id="424551at2759"/>
<evidence type="ECO:0000256" key="12">
    <source>
        <dbReference type="SAM" id="MobiDB-lite"/>
    </source>
</evidence>
<dbReference type="Pfam" id="PF00583">
    <property type="entry name" value="Acetyltransf_1"/>
    <property type="match status" value="1"/>
</dbReference>
<dbReference type="SUPFAM" id="SSF55729">
    <property type="entry name" value="Acyl-CoA N-acyltransferases (Nat)"/>
    <property type="match status" value="1"/>
</dbReference>
<comment type="similarity">
    <text evidence="3">Belongs to the acetyltransferase family. NAA40 subfamily.</text>
</comment>
<dbReference type="GO" id="GO:1990189">
    <property type="term" value="F:protein N-terminal-serine acetyltransferase activity"/>
    <property type="evidence" value="ECO:0007669"/>
    <property type="project" value="UniProtKB-EC"/>
</dbReference>
<dbReference type="EC" id="2.3.1.257" evidence="4"/>
<accession>A0A8K0J9U8</accession>
<dbReference type="InterPro" id="IPR039949">
    <property type="entry name" value="NAA40"/>
</dbReference>
<dbReference type="InterPro" id="IPR000182">
    <property type="entry name" value="GNAT_dom"/>
</dbReference>
<evidence type="ECO:0000256" key="5">
    <source>
        <dbReference type="ARBA" id="ARBA00015043"/>
    </source>
</evidence>
<evidence type="ECO:0000313" key="15">
    <source>
        <dbReference type="Proteomes" id="UP000811619"/>
    </source>
</evidence>
<evidence type="ECO:0000256" key="8">
    <source>
        <dbReference type="ARBA" id="ARBA00023242"/>
    </source>
</evidence>
<gene>
    <name evidence="14" type="ORF">E4U42_000651</name>
</gene>
<evidence type="ECO:0000256" key="3">
    <source>
        <dbReference type="ARBA" id="ARBA00008870"/>
    </source>
</evidence>
<dbReference type="PANTHER" id="PTHR20531:SF1">
    <property type="entry name" value="N-ALPHA-ACETYLTRANSFERASE 40"/>
    <property type="match status" value="1"/>
</dbReference>
<evidence type="ECO:0000256" key="11">
    <source>
        <dbReference type="ARBA" id="ARBA00049524"/>
    </source>
</evidence>
<evidence type="ECO:0000256" key="10">
    <source>
        <dbReference type="ARBA" id="ARBA00047821"/>
    </source>
</evidence>
<evidence type="ECO:0000256" key="2">
    <source>
        <dbReference type="ARBA" id="ARBA00004496"/>
    </source>
</evidence>
<feature type="compositionally biased region" description="Basic and acidic residues" evidence="12">
    <location>
        <begin position="223"/>
        <end position="232"/>
    </location>
</feature>
<name>A0A8K0J9U8_9HYPO</name>
<comment type="catalytic activity">
    <reaction evidence="10">
        <text>N-terminal L-seryl-[histone H2A] + acetyl-CoA = N-terminal N(alpha)-acetyl-L-seryl-[histone H2A] + CoA + H(+)</text>
        <dbReference type="Rhea" id="RHEA:50600"/>
        <dbReference type="Rhea" id="RHEA-COMP:12742"/>
        <dbReference type="Rhea" id="RHEA-COMP:12744"/>
        <dbReference type="ChEBI" id="CHEBI:15378"/>
        <dbReference type="ChEBI" id="CHEBI:57287"/>
        <dbReference type="ChEBI" id="CHEBI:57288"/>
        <dbReference type="ChEBI" id="CHEBI:64738"/>
        <dbReference type="ChEBI" id="CHEBI:83690"/>
        <dbReference type="EC" id="2.3.1.257"/>
    </reaction>
</comment>
<keyword evidence="8" id="KW-0539">Nucleus</keyword>
<keyword evidence="7" id="KW-0808">Transferase</keyword>
<evidence type="ECO:0000259" key="13">
    <source>
        <dbReference type="PROSITE" id="PS51186"/>
    </source>
</evidence>
<proteinExistence type="inferred from homology"/>
<dbReference type="AlphaFoldDB" id="A0A8K0J9U8"/>
<evidence type="ECO:0000256" key="9">
    <source>
        <dbReference type="ARBA" id="ARBA00023315"/>
    </source>
</evidence>
<protein>
    <recommendedName>
        <fullName evidence="5">N-alpha-acetyltransferase 40</fullName>
        <ecNumber evidence="4">2.3.1.257</ecNumber>
    </recommendedName>
</protein>
<dbReference type="Gene3D" id="3.40.630.30">
    <property type="match status" value="1"/>
</dbReference>
<dbReference type="GO" id="GO:0005737">
    <property type="term" value="C:cytoplasm"/>
    <property type="evidence" value="ECO:0007669"/>
    <property type="project" value="UniProtKB-SubCell"/>
</dbReference>
<dbReference type="InterPro" id="IPR016181">
    <property type="entry name" value="Acyl_CoA_acyltransferase"/>
</dbReference>
<organism evidence="14 15">
    <name type="scientific">Claviceps africana</name>
    <dbReference type="NCBI Taxonomy" id="83212"/>
    <lineage>
        <taxon>Eukaryota</taxon>
        <taxon>Fungi</taxon>
        <taxon>Dikarya</taxon>
        <taxon>Ascomycota</taxon>
        <taxon>Pezizomycotina</taxon>
        <taxon>Sordariomycetes</taxon>
        <taxon>Hypocreomycetidae</taxon>
        <taxon>Hypocreales</taxon>
        <taxon>Clavicipitaceae</taxon>
        <taxon>Claviceps</taxon>
    </lineage>
</organism>
<feature type="region of interest" description="Disordered" evidence="12">
    <location>
        <begin position="217"/>
        <end position="254"/>
    </location>
</feature>
<feature type="domain" description="N-acetyltransferase" evidence="13">
    <location>
        <begin position="59"/>
        <end position="214"/>
    </location>
</feature>
<keyword evidence="6" id="KW-0963">Cytoplasm</keyword>
<dbReference type="GO" id="GO:0010485">
    <property type="term" value="F:histone H4 acetyltransferase activity"/>
    <property type="evidence" value="ECO:0007669"/>
    <property type="project" value="InterPro"/>
</dbReference>
<evidence type="ECO:0000256" key="7">
    <source>
        <dbReference type="ARBA" id="ARBA00022679"/>
    </source>
</evidence>
<evidence type="ECO:0000256" key="4">
    <source>
        <dbReference type="ARBA" id="ARBA00012950"/>
    </source>
</evidence>